<organism evidence="2 3">
    <name type="scientific">Fusarium venenatum</name>
    <dbReference type="NCBI Taxonomy" id="56646"/>
    <lineage>
        <taxon>Eukaryota</taxon>
        <taxon>Fungi</taxon>
        <taxon>Dikarya</taxon>
        <taxon>Ascomycota</taxon>
        <taxon>Pezizomycotina</taxon>
        <taxon>Sordariomycetes</taxon>
        <taxon>Hypocreomycetidae</taxon>
        <taxon>Hypocreales</taxon>
        <taxon>Nectriaceae</taxon>
        <taxon>Fusarium</taxon>
    </lineage>
</organism>
<dbReference type="OrthoDB" id="5101662at2759"/>
<protein>
    <submittedName>
        <fullName evidence="2">Uncharacterized protein</fullName>
    </submittedName>
</protein>
<dbReference type="RefSeq" id="XP_025582199.1">
    <property type="nucleotide sequence ID" value="XM_025727764.1"/>
</dbReference>
<reference evidence="3" key="1">
    <citation type="submission" date="2014-10" db="EMBL/GenBank/DDBJ databases">
        <authorList>
            <person name="King R."/>
        </authorList>
    </citation>
    <scope>NUCLEOTIDE SEQUENCE [LARGE SCALE GENOMIC DNA]</scope>
    <source>
        <strain evidence="3">A3/5</strain>
    </source>
</reference>
<dbReference type="GeneID" id="37264131"/>
<name>A0A2L2T3J4_9HYPO</name>
<evidence type="ECO:0000313" key="2">
    <source>
        <dbReference type="EMBL" id="CEI39809.1"/>
    </source>
</evidence>
<dbReference type="KEGG" id="fvn:FVRRES_12500"/>
<dbReference type="EMBL" id="LN649232">
    <property type="protein sequence ID" value="CEI39809.1"/>
    <property type="molecule type" value="Genomic_DNA"/>
</dbReference>
<evidence type="ECO:0000313" key="3">
    <source>
        <dbReference type="Proteomes" id="UP000245910"/>
    </source>
</evidence>
<feature type="region of interest" description="Disordered" evidence="1">
    <location>
        <begin position="1"/>
        <end position="22"/>
    </location>
</feature>
<proteinExistence type="predicted"/>
<evidence type="ECO:0000256" key="1">
    <source>
        <dbReference type="SAM" id="MobiDB-lite"/>
    </source>
</evidence>
<dbReference type="Proteomes" id="UP000245910">
    <property type="component" value="Chromosome IIII"/>
</dbReference>
<keyword evidence="3" id="KW-1185">Reference proteome</keyword>
<sequence length="309" mass="35681">MTSRGPKPPIFLPPPDPTLQTRPVPRERHFAVRSFGPGSLPVTQQNFLSIDELKKLSVDASASRKKWGNVPEDLYKLLMSESNMSRMDWREDGLVTGEPTWGPVIVVTAYSEKASENLDQAITNLVETIHRYFLRYPDATSYASEAFKRLELKVLADKDLLEYASDDRVREEFNAYVRTLGLFPADLRWEKQAQKWFKDNLNRPSGPQRYGFCIVLDEETIGSLAGITFSDDLDRDKKLFKGIFLKFVDRDWRYPKEGDNKYGLDPTVAEVYKGIDMCPLFDLPLICAEYYSFAGLDEMFPLRDYWNFH</sequence>
<feature type="compositionally biased region" description="Pro residues" evidence="1">
    <location>
        <begin position="1"/>
        <end position="17"/>
    </location>
</feature>
<dbReference type="AlphaFoldDB" id="A0A2L2T3J4"/>
<accession>A0A2L2T3J4</accession>